<accession>A0A2B7XXF8</accession>
<dbReference type="PANTHER" id="PTHR15715">
    <property type="entry name" value="CENTROSOMAL PROTEIN OF 170 KDA"/>
    <property type="match status" value="1"/>
</dbReference>
<dbReference type="EMBL" id="PDNA01000104">
    <property type="protein sequence ID" value="PGH13451.1"/>
    <property type="molecule type" value="Genomic_DNA"/>
</dbReference>
<dbReference type="PROSITE" id="PS50006">
    <property type="entry name" value="FHA_DOMAIN"/>
    <property type="match status" value="1"/>
</dbReference>
<reference evidence="4 5" key="1">
    <citation type="submission" date="2017-10" db="EMBL/GenBank/DDBJ databases">
        <title>Comparative genomics in systemic dimorphic fungi from Ajellomycetaceae.</title>
        <authorList>
            <person name="Munoz J.F."/>
            <person name="Mcewen J.G."/>
            <person name="Clay O.K."/>
            <person name="Cuomo C.A."/>
        </authorList>
    </citation>
    <scope>NUCLEOTIDE SEQUENCE [LARGE SCALE GENOMIC DNA]</scope>
    <source>
        <strain evidence="4 5">UAMH7299</strain>
    </source>
</reference>
<keyword evidence="2" id="KW-0472">Membrane</keyword>
<feature type="compositionally biased region" description="Pro residues" evidence="1">
    <location>
        <begin position="441"/>
        <end position="452"/>
    </location>
</feature>
<sequence>MTAVASPPSVQSVPRLGWYPDINGGQGALTSPGTEDVSRMFMPRKSVQRTNSSSSLSSTSTVSAPSQHSNGGQQSSNSESGTGSSKKKPYRYIWSNSKSEPVSGVTNARSQAVPAPPSGTTASSAMSALQQQPPIVPSQHMLQSPQQNGIRQGNGPLPSDPPAILTLVPINGTFDRKQITVPYFPEVLRVGRQTNVKTAPTPMNGYFDSKVLSRQHAEVWADRSGKIWIRDVKSSNGTFVNGQRLSPENRDSDPHELREHDVLELGIDIVSEDQKSIVHHKVSAKVEHAGIYGPSMNVLDLNFGDIDPTAGGGLLPSHLSQPLSHMRGRTGSSSSMSSSRSAQSAAGSHLNALQQQRQTNYWLSPISIEQVVKRLSSEMKQAKQQTRELGQTNEFLDSLLTREGLEKERIRPSPTESQGGRLPNGRPKMPKLDQISRFSDPPAPPPQQPLPEKPNMLMRSNTADSVSLSSFKRSDTEKPRTPGTSPVNRDSSHILSLLESLTIAKKEIESQGARVKELEDLLRQERVARESAEERARALEGQMMSANSESEIEAAFEPPAESEECAVVEDIGAELLPVKEIVLSPSNTDTSQSSDETGAEQLQLRIEKMMVEMAEMRKQMEQYRQSSEKSEQDAAESRQTLAEMIESVRRERAEAAATLSNKSSDTVAYTSGAPGKPIADGAESEPSTIPSALQPLPQTTCSVDELEGAVTAFAKQRHRNNIMEQSAPYASMLGVVLLGVGIMAYLNGWQKLDK</sequence>
<dbReference type="SUPFAM" id="SSF49879">
    <property type="entry name" value="SMAD/FHA domain"/>
    <property type="match status" value="1"/>
</dbReference>
<feature type="compositionally biased region" description="Low complexity" evidence="1">
    <location>
        <begin position="315"/>
        <end position="349"/>
    </location>
</feature>
<evidence type="ECO:0000256" key="1">
    <source>
        <dbReference type="SAM" id="MobiDB-lite"/>
    </source>
</evidence>
<dbReference type="AlphaFoldDB" id="A0A2B7XXF8"/>
<organism evidence="4 5">
    <name type="scientific">Polytolypa hystricis (strain UAMH7299)</name>
    <dbReference type="NCBI Taxonomy" id="1447883"/>
    <lineage>
        <taxon>Eukaryota</taxon>
        <taxon>Fungi</taxon>
        <taxon>Dikarya</taxon>
        <taxon>Ascomycota</taxon>
        <taxon>Pezizomycotina</taxon>
        <taxon>Eurotiomycetes</taxon>
        <taxon>Eurotiomycetidae</taxon>
        <taxon>Onygenales</taxon>
        <taxon>Onygenales incertae sedis</taxon>
        <taxon>Polytolypa</taxon>
    </lineage>
</organism>
<dbReference type="Pfam" id="PF00498">
    <property type="entry name" value="FHA"/>
    <property type="match status" value="1"/>
</dbReference>
<dbReference type="InterPro" id="IPR008984">
    <property type="entry name" value="SMAD_FHA_dom_sf"/>
</dbReference>
<evidence type="ECO:0000313" key="4">
    <source>
        <dbReference type="EMBL" id="PGH13451.1"/>
    </source>
</evidence>
<dbReference type="CDD" id="cd22679">
    <property type="entry name" value="FHA_SLMAP"/>
    <property type="match status" value="1"/>
</dbReference>
<keyword evidence="2" id="KW-0812">Transmembrane</keyword>
<feature type="compositionally biased region" description="Polar residues" evidence="1">
    <location>
        <begin position="458"/>
        <end position="471"/>
    </location>
</feature>
<evidence type="ECO:0000259" key="3">
    <source>
        <dbReference type="PROSITE" id="PS50006"/>
    </source>
</evidence>
<gene>
    <name evidence="4" type="ORF">AJ80_06320</name>
</gene>
<feature type="region of interest" description="Disordered" evidence="1">
    <location>
        <begin position="314"/>
        <end position="351"/>
    </location>
</feature>
<evidence type="ECO:0000256" key="2">
    <source>
        <dbReference type="SAM" id="Phobius"/>
    </source>
</evidence>
<keyword evidence="2" id="KW-1133">Transmembrane helix</keyword>
<dbReference type="SMART" id="SM00240">
    <property type="entry name" value="FHA"/>
    <property type="match status" value="1"/>
</dbReference>
<protein>
    <recommendedName>
        <fullName evidence="3">FHA domain-containing protein</fullName>
    </recommendedName>
</protein>
<feature type="compositionally biased region" description="Polar residues" evidence="1">
    <location>
        <begin position="94"/>
        <end position="110"/>
    </location>
</feature>
<feature type="region of interest" description="Disordered" evidence="1">
    <location>
        <begin position="1"/>
        <end position="123"/>
    </location>
</feature>
<dbReference type="InterPro" id="IPR000253">
    <property type="entry name" value="FHA_dom"/>
</dbReference>
<dbReference type="Proteomes" id="UP000224634">
    <property type="component" value="Unassembled WGS sequence"/>
</dbReference>
<feature type="region of interest" description="Disordered" evidence="1">
    <location>
        <begin position="533"/>
        <end position="563"/>
    </location>
</feature>
<evidence type="ECO:0000313" key="5">
    <source>
        <dbReference type="Proteomes" id="UP000224634"/>
    </source>
</evidence>
<name>A0A2B7XXF8_POLH7</name>
<feature type="compositionally biased region" description="Low complexity" evidence="1">
    <location>
        <begin position="50"/>
        <end position="84"/>
    </location>
</feature>
<comment type="caution">
    <text evidence="4">The sequence shown here is derived from an EMBL/GenBank/DDBJ whole genome shotgun (WGS) entry which is preliminary data.</text>
</comment>
<dbReference type="STRING" id="1447883.A0A2B7XXF8"/>
<dbReference type="InterPro" id="IPR051176">
    <property type="entry name" value="Cent_Immune-Sig_Mod"/>
</dbReference>
<dbReference type="OrthoDB" id="687730at2759"/>
<feature type="compositionally biased region" description="Polar residues" evidence="1">
    <location>
        <begin position="658"/>
        <end position="669"/>
    </location>
</feature>
<dbReference type="Gene3D" id="2.60.200.20">
    <property type="match status" value="1"/>
</dbReference>
<dbReference type="GO" id="GO:0005737">
    <property type="term" value="C:cytoplasm"/>
    <property type="evidence" value="ECO:0007669"/>
    <property type="project" value="TreeGrafter"/>
</dbReference>
<proteinExistence type="predicted"/>
<feature type="region of interest" description="Disordered" evidence="1">
    <location>
        <begin position="620"/>
        <end position="639"/>
    </location>
</feature>
<feature type="domain" description="FHA" evidence="3">
    <location>
        <begin position="188"/>
        <end position="245"/>
    </location>
</feature>
<feature type="compositionally biased region" description="Acidic residues" evidence="1">
    <location>
        <begin position="550"/>
        <end position="563"/>
    </location>
</feature>
<dbReference type="PANTHER" id="PTHR15715:SF46">
    <property type="entry name" value="TO VACUOLE TARGETING VPS64, PUTATIVE (AFU_ORTHOLOGUE AFUA_2G02420)-RELATED"/>
    <property type="match status" value="1"/>
</dbReference>
<feature type="region of interest" description="Disordered" evidence="1">
    <location>
        <begin position="402"/>
        <end position="491"/>
    </location>
</feature>
<feature type="transmembrane region" description="Helical" evidence="2">
    <location>
        <begin position="727"/>
        <end position="746"/>
    </location>
</feature>
<feature type="compositionally biased region" description="Basic and acidic residues" evidence="1">
    <location>
        <begin position="620"/>
        <end position="636"/>
    </location>
</feature>
<feature type="region of interest" description="Disordered" evidence="1">
    <location>
        <begin position="652"/>
        <end position="692"/>
    </location>
</feature>
<keyword evidence="5" id="KW-1185">Reference proteome</keyword>